<evidence type="ECO:0000313" key="2">
    <source>
        <dbReference type="Proteomes" id="UP000003231"/>
    </source>
</evidence>
<reference evidence="1 2" key="1">
    <citation type="submission" date="2012-05" db="EMBL/GenBank/DDBJ databases">
        <title>Genome sequence of Yersinia Pestis PY-08.</title>
        <authorList>
            <person name="Santana-Cruz I."/>
            <person name="Sengamalay N."/>
            <person name="McCracken C."/>
            <person name="Daugherty S.C."/>
            <person name="Maroo A."/>
            <person name="Vara P.G."/>
            <person name="Tallon L.J."/>
            <person name="Sadzewicz L."/>
            <person name="Vinetz J.M."/>
            <person name="Cespedes Zambrano M.J."/>
            <person name="Fraser-Liggett C.M."/>
            <person name="Tettelin H."/>
        </authorList>
    </citation>
    <scope>NUCLEOTIDE SEQUENCE [LARGE SCALE GENOMIC DNA]</scope>
    <source>
        <strain evidence="1 2">PY-08</strain>
    </source>
</reference>
<dbReference type="EMBL" id="AKRT01000500">
    <property type="protein sequence ID" value="EIR12377.1"/>
    <property type="molecule type" value="Genomic_DNA"/>
</dbReference>
<name>A0AB72ZF20_YERPE</name>
<protein>
    <submittedName>
        <fullName evidence="1">Uncharacterized protein</fullName>
    </submittedName>
</protein>
<organism evidence="1 2">
    <name type="scientific">Yersinia pestis PY-08</name>
    <dbReference type="NCBI Taxonomy" id="992134"/>
    <lineage>
        <taxon>Bacteria</taxon>
        <taxon>Pseudomonadati</taxon>
        <taxon>Pseudomonadota</taxon>
        <taxon>Gammaproteobacteria</taxon>
        <taxon>Enterobacterales</taxon>
        <taxon>Yersiniaceae</taxon>
        <taxon>Yersinia</taxon>
    </lineage>
</organism>
<evidence type="ECO:0000313" key="1">
    <source>
        <dbReference type="EMBL" id="EIR12377.1"/>
    </source>
</evidence>
<dbReference type="AlphaFoldDB" id="A0AB72ZF20"/>
<sequence length="52" mass="5940">MRRSNRAAAFPIPGQVLSHHITLLLVFESVIKISFSLPESIILYLVKKTLYK</sequence>
<proteinExistence type="predicted"/>
<gene>
    <name evidence="1" type="ORF">YPPY08_4558</name>
</gene>
<dbReference type="Proteomes" id="UP000003231">
    <property type="component" value="Unassembled WGS sequence"/>
</dbReference>
<comment type="caution">
    <text evidence="1">The sequence shown here is derived from an EMBL/GenBank/DDBJ whole genome shotgun (WGS) entry which is preliminary data.</text>
</comment>
<accession>A0AB72ZF20</accession>